<comment type="caution">
    <text evidence="2">The sequence shown here is derived from an EMBL/GenBank/DDBJ whole genome shotgun (WGS) entry which is preliminary data.</text>
</comment>
<dbReference type="AlphaFoldDB" id="A0A0L6VA70"/>
<organism evidence="2 3">
    <name type="scientific">Puccinia sorghi</name>
    <dbReference type="NCBI Taxonomy" id="27349"/>
    <lineage>
        <taxon>Eukaryota</taxon>
        <taxon>Fungi</taxon>
        <taxon>Dikarya</taxon>
        <taxon>Basidiomycota</taxon>
        <taxon>Pucciniomycotina</taxon>
        <taxon>Pucciniomycetes</taxon>
        <taxon>Pucciniales</taxon>
        <taxon>Pucciniaceae</taxon>
        <taxon>Puccinia</taxon>
    </lineage>
</organism>
<gene>
    <name evidence="2" type="ORF">VP01_2261g1</name>
</gene>
<accession>A0A0L6VA70</accession>
<dbReference type="EMBL" id="LAVV01007127">
    <property type="protein sequence ID" value="KNZ57015.1"/>
    <property type="molecule type" value="Genomic_DNA"/>
</dbReference>
<dbReference type="VEuPathDB" id="FungiDB:VP01_2261g1"/>
<keyword evidence="3" id="KW-1185">Reference proteome</keyword>
<dbReference type="Proteomes" id="UP000037035">
    <property type="component" value="Unassembled WGS sequence"/>
</dbReference>
<proteinExistence type="predicted"/>
<evidence type="ECO:0000313" key="3">
    <source>
        <dbReference type="Proteomes" id="UP000037035"/>
    </source>
</evidence>
<dbReference type="OrthoDB" id="2504515at2759"/>
<reference evidence="2 3" key="1">
    <citation type="submission" date="2015-08" db="EMBL/GenBank/DDBJ databases">
        <title>Next Generation Sequencing and Analysis of the Genome of Puccinia sorghi L Schw, the Causal Agent of Maize Common Rust.</title>
        <authorList>
            <person name="Rochi L."/>
            <person name="Burguener G."/>
            <person name="Darino M."/>
            <person name="Turjanski A."/>
            <person name="Kreff E."/>
            <person name="Dieguez M.J."/>
            <person name="Sacco F."/>
        </authorList>
    </citation>
    <scope>NUCLEOTIDE SEQUENCE [LARGE SCALE GENOMIC DNA]</scope>
    <source>
        <strain evidence="2 3">RO10H11247</strain>
    </source>
</reference>
<dbReference type="InterPro" id="IPR054722">
    <property type="entry name" value="PolX-like_BBD"/>
</dbReference>
<feature type="domain" description="Retrovirus-related Pol polyprotein from transposon TNT 1-94-like beta-barrel" evidence="1">
    <location>
        <begin position="253"/>
        <end position="329"/>
    </location>
</feature>
<evidence type="ECO:0000313" key="2">
    <source>
        <dbReference type="EMBL" id="KNZ57015.1"/>
    </source>
</evidence>
<dbReference type="Pfam" id="PF22936">
    <property type="entry name" value="Pol_BBD"/>
    <property type="match status" value="1"/>
</dbReference>
<evidence type="ECO:0000259" key="1">
    <source>
        <dbReference type="Pfam" id="PF22936"/>
    </source>
</evidence>
<sequence>MLEFLLHSHQITHQPHHLPSWHSGVLALFQVKQNSCLPLVYEPPLLLIKTFDYPPQQHSRAIECSMASTSFLLPKHLPWIQPKRRTGMKNLFKLCYHRKHGKSLSDLDCNYWLLRVKLHSKSIHFLPRILGFNIQKLGWDLFGQIRCAAMGLVVGNPEKADIKELLLAESILKKLPTKLASIKEILYQKCLLTVAMICKALNSKSMNAQGTSSKLSSSKEYAQYARSWHNPATTRHTKQECYLSAVVNKDTCFLDSCASHHMLSKSSKFNHYKPCHTFIELADRNTLKSVEEGYIQLLEGDGSIIQLKALHIPQLAGTLISFGRLFIQGCNLVRNGNSTFNMVEDSITLLLTEVIDGTCNVKLVQSPQGILTKPLKLLLQENQSFHTISSFANHHATTIKTVLFDGGGEFNSKEFTSLLSDKERDKH</sequence>
<protein>
    <recommendedName>
        <fullName evidence="1">Retrovirus-related Pol polyprotein from transposon TNT 1-94-like beta-barrel domain-containing protein</fullName>
    </recommendedName>
</protein>
<name>A0A0L6VA70_9BASI</name>